<evidence type="ECO:0000259" key="5">
    <source>
        <dbReference type="PROSITE" id="PS51379"/>
    </source>
</evidence>
<evidence type="ECO:0000256" key="4">
    <source>
        <dbReference type="ARBA" id="ARBA00023014"/>
    </source>
</evidence>
<dbReference type="Pfam" id="PF12838">
    <property type="entry name" value="Fer4_7"/>
    <property type="match status" value="2"/>
</dbReference>
<dbReference type="eggNOG" id="COG1146">
    <property type="taxonomic scope" value="Bacteria"/>
</dbReference>
<name>D7CQS0_TRURR</name>
<protein>
    <submittedName>
        <fullName evidence="6">4Fe-4S ferredoxin iron-sulfur binding domain protein</fullName>
    </submittedName>
</protein>
<keyword evidence="1" id="KW-0004">4Fe-4S</keyword>
<sequence length="332" mass="35320">MLNRLLSLIVKATNITPSYTPEHCLVVTKAVGGCTVCEETCPHQAITIGRAVEIDEIDCTGCGLCVQACPSQALSSSVAYSRGAPLKCSQVKGDAQSVQCLTRLQPSDVLALAGRKDRVTLVRGACEGCAIGSPEVPARLAQLLQDAAALAAVRGRTLHTEVLVRERYDTTDNPETLSRRELLRGGLRSSKRFSADLLAPLEALGEAQAEEKGVPLELEKRFLLLRAAQPEAEARVPWTLPRVHDGCIMCPVCTNVCPTGAFKRELSPVQMGGGGVLKLEPERCNGCNACVTSCPVRVITLDGEVTWGELSGGTQEVYRKAGGALTGSVARR</sequence>
<dbReference type="Proteomes" id="UP000000379">
    <property type="component" value="Chromosome"/>
</dbReference>
<proteinExistence type="predicted"/>
<dbReference type="AlphaFoldDB" id="D7CQS0"/>
<dbReference type="EMBL" id="CP002049">
    <property type="protein sequence ID" value="ADI15054.1"/>
    <property type="molecule type" value="Genomic_DNA"/>
</dbReference>
<dbReference type="PROSITE" id="PS00198">
    <property type="entry name" value="4FE4S_FER_1"/>
    <property type="match status" value="2"/>
</dbReference>
<dbReference type="Gene3D" id="3.30.70.20">
    <property type="match status" value="2"/>
</dbReference>
<evidence type="ECO:0000313" key="6">
    <source>
        <dbReference type="EMBL" id="ADI15054.1"/>
    </source>
</evidence>
<dbReference type="SUPFAM" id="SSF54862">
    <property type="entry name" value="4Fe-4S ferredoxins"/>
    <property type="match status" value="2"/>
</dbReference>
<dbReference type="GO" id="GO:0046872">
    <property type="term" value="F:metal ion binding"/>
    <property type="evidence" value="ECO:0007669"/>
    <property type="project" value="UniProtKB-KW"/>
</dbReference>
<feature type="domain" description="4Fe-4S ferredoxin-type" evidence="5">
    <location>
        <begin position="238"/>
        <end position="267"/>
    </location>
</feature>
<gene>
    <name evidence="6" type="ordered locus">Trad_1939</name>
</gene>
<dbReference type="GO" id="GO:0051539">
    <property type="term" value="F:4 iron, 4 sulfur cluster binding"/>
    <property type="evidence" value="ECO:0007669"/>
    <property type="project" value="UniProtKB-KW"/>
</dbReference>
<keyword evidence="7" id="KW-1185">Reference proteome</keyword>
<evidence type="ECO:0000256" key="2">
    <source>
        <dbReference type="ARBA" id="ARBA00022723"/>
    </source>
</evidence>
<keyword evidence="4" id="KW-0411">Iron-sulfur</keyword>
<dbReference type="OrthoDB" id="9672at2"/>
<dbReference type="HOGENOM" id="CLU_048087_2_0_0"/>
<keyword evidence="3" id="KW-0408">Iron</keyword>
<accession>D7CQS0</accession>
<feature type="domain" description="4Fe-4S ferredoxin-type" evidence="5">
    <location>
        <begin position="50"/>
        <end position="79"/>
    </location>
</feature>
<dbReference type="KEGG" id="tra:Trad_1939"/>
<evidence type="ECO:0000313" key="7">
    <source>
        <dbReference type="Proteomes" id="UP000000379"/>
    </source>
</evidence>
<keyword evidence="2" id="KW-0479">Metal-binding</keyword>
<dbReference type="PANTHER" id="PTHR24960">
    <property type="entry name" value="PHOTOSYSTEM I IRON-SULFUR CENTER-RELATED"/>
    <property type="match status" value="1"/>
</dbReference>
<dbReference type="InterPro" id="IPR017900">
    <property type="entry name" value="4Fe4S_Fe_S_CS"/>
</dbReference>
<evidence type="ECO:0000256" key="3">
    <source>
        <dbReference type="ARBA" id="ARBA00023004"/>
    </source>
</evidence>
<reference evidence="6 7" key="2">
    <citation type="journal article" date="2011" name="Stand. Genomic Sci.">
        <title>Complete genome sequence of Truepera radiovictrix type strain (RQ-24).</title>
        <authorList>
            <person name="Ivanova N."/>
            <person name="Rohde C."/>
            <person name="Munk C."/>
            <person name="Nolan M."/>
            <person name="Lucas S."/>
            <person name="Del Rio T.G."/>
            <person name="Tice H."/>
            <person name="Deshpande S."/>
            <person name="Cheng J.F."/>
            <person name="Tapia R."/>
            <person name="Han C."/>
            <person name="Goodwin L."/>
            <person name="Pitluck S."/>
            <person name="Liolios K."/>
            <person name="Mavromatis K."/>
            <person name="Mikhailova N."/>
            <person name="Pati A."/>
            <person name="Chen A."/>
            <person name="Palaniappan K."/>
            <person name="Land M."/>
            <person name="Hauser L."/>
            <person name="Chang Y.J."/>
            <person name="Jeffries C.D."/>
            <person name="Brambilla E."/>
            <person name="Rohde M."/>
            <person name="Goker M."/>
            <person name="Tindall B.J."/>
            <person name="Woyke T."/>
            <person name="Bristow J."/>
            <person name="Eisen J.A."/>
            <person name="Markowitz V."/>
            <person name="Hugenholtz P."/>
            <person name="Kyrpides N.C."/>
            <person name="Klenk H.P."/>
            <person name="Lapidus A."/>
        </authorList>
    </citation>
    <scope>NUCLEOTIDE SEQUENCE [LARGE SCALE GENOMIC DNA]</scope>
    <source>
        <strain evidence="7">DSM 17093 / CIP 108686 / LMG 22925 / RQ-24</strain>
    </source>
</reference>
<reference evidence="7" key="1">
    <citation type="submission" date="2010-05" db="EMBL/GenBank/DDBJ databases">
        <title>The complete genome of Truepera radiovictris DSM 17093.</title>
        <authorList>
            <consortium name="US DOE Joint Genome Institute (JGI-PGF)"/>
            <person name="Lucas S."/>
            <person name="Copeland A."/>
            <person name="Lapidus A."/>
            <person name="Glavina del Rio T."/>
            <person name="Dalin E."/>
            <person name="Tice H."/>
            <person name="Bruce D."/>
            <person name="Goodwin L."/>
            <person name="Pitluck S."/>
            <person name="Kyrpides N."/>
            <person name="Mavromatis K."/>
            <person name="Ovchinnikova G."/>
            <person name="Munk A.C."/>
            <person name="Detter J.C."/>
            <person name="Han C."/>
            <person name="Tapia R."/>
            <person name="Land M."/>
            <person name="Hauser L."/>
            <person name="Markowitz V."/>
            <person name="Cheng J.-F."/>
            <person name="Hugenholtz P."/>
            <person name="Woyke T."/>
            <person name="Wu D."/>
            <person name="Tindall B."/>
            <person name="Pomrenke H.G."/>
            <person name="Brambilla E."/>
            <person name="Klenk H.-P."/>
            <person name="Eisen J.A."/>
        </authorList>
    </citation>
    <scope>NUCLEOTIDE SEQUENCE [LARGE SCALE GENOMIC DNA]</scope>
    <source>
        <strain evidence="7">DSM 17093 / CIP 108686 / LMG 22925 / RQ-24</strain>
    </source>
</reference>
<dbReference type="RefSeq" id="WP_013178419.1">
    <property type="nucleotide sequence ID" value="NC_014221.1"/>
</dbReference>
<dbReference type="STRING" id="649638.Trad_1939"/>
<dbReference type="PANTHER" id="PTHR24960:SF79">
    <property type="entry name" value="PHOTOSYSTEM I IRON-SULFUR CENTER"/>
    <property type="match status" value="1"/>
</dbReference>
<evidence type="ECO:0000256" key="1">
    <source>
        <dbReference type="ARBA" id="ARBA00022485"/>
    </source>
</evidence>
<dbReference type="InterPro" id="IPR017896">
    <property type="entry name" value="4Fe4S_Fe-S-bd"/>
</dbReference>
<dbReference type="PROSITE" id="PS51379">
    <property type="entry name" value="4FE4S_FER_2"/>
    <property type="match status" value="3"/>
</dbReference>
<dbReference type="eggNOG" id="COG1148">
    <property type="taxonomic scope" value="Bacteria"/>
</dbReference>
<feature type="domain" description="4Fe-4S ferredoxin-type" evidence="5">
    <location>
        <begin position="275"/>
        <end position="304"/>
    </location>
</feature>
<organism evidence="6 7">
    <name type="scientific">Truepera radiovictrix (strain DSM 17093 / CIP 108686 / LMG 22925 / RQ-24)</name>
    <dbReference type="NCBI Taxonomy" id="649638"/>
    <lineage>
        <taxon>Bacteria</taxon>
        <taxon>Thermotogati</taxon>
        <taxon>Deinococcota</taxon>
        <taxon>Deinococci</taxon>
        <taxon>Trueperales</taxon>
        <taxon>Trueperaceae</taxon>
        <taxon>Truepera</taxon>
    </lineage>
</organism>
<dbReference type="InterPro" id="IPR050157">
    <property type="entry name" value="PSI_iron-sulfur_center"/>
</dbReference>